<dbReference type="PANTHER" id="PTHR45947:SF14">
    <property type="entry name" value="SLL1723 PROTEIN"/>
    <property type="match status" value="1"/>
</dbReference>
<reference evidence="4" key="1">
    <citation type="submission" date="2017-09" db="EMBL/GenBank/DDBJ databases">
        <title>Depth-based differentiation of microbial function through sediment-hosted aquifers and enrichment of novel symbionts in the deep terrestrial subsurface.</title>
        <authorList>
            <person name="Probst A.J."/>
            <person name="Ladd B."/>
            <person name="Jarett J.K."/>
            <person name="Geller-Mcgrath D.E."/>
            <person name="Sieber C.M.K."/>
            <person name="Emerson J.B."/>
            <person name="Anantharaman K."/>
            <person name="Thomas B.C."/>
            <person name="Malmstrom R."/>
            <person name="Stieglmeier M."/>
            <person name="Klingl A."/>
            <person name="Woyke T."/>
            <person name="Ryan C.M."/>
            <person name="Banfield J.F."/>
        </authorList>
    </citation>
    <scope>NUCLEOTIDE SEQUENCE [LARGE SCALE GENOMIC DNA]</scope>
</reference>
<evidence type="ECO:0000313" key="4">
    <source>
        <dbReference type="Proteomes" id="UP000231464"/>
    </source>
</evidence>
<sequence length="433" mass="49948">MRILILSDNFPPERDGGAERIAFNYFYGLKNFGHDVFVMTTTSSHHPEERSDEGSLNCFCHPRESGDPVDPNSNIFYLYWPQKYSKFKHYFGLYNPRANKIFKKILAEIKPDIVHAHNVHEILGLNLLKLAKKSGTKVFLTVHDCALFHYGKLIEFIPQIDKNQIDQNFNYKVNIWQQIKRYQKSFVPWRKTIIKYYLKYADKIFAVSLELKKALEQNGIKNIEVIHNGIDINKWQTTSEQIEKFKNDYQLQNKKIIFWGGRLETLKGGELLLDALELVAKQNSNFILMIVGKKDIAAEKFINSAQKKNISTTITDWLPKEQMPVAYGASDLVAVPSAYLDPFPTINLEAMAIAKPIIGTCLGGTPEIVQNEKTGYIINPYNKETFAEKIIALLDNPELSRRFGNAGFERVQNEFSLKKQLIITIKYYEQNYT</sequence>
<feature type="domain" description="Glycosyltransferase subfamily 4-like N-terminal" evidence="2">
    <location>
        <begin position="16"/>
        <end position="233"/>
    </location>
</feature>
<dbReference type="GO" id="GO:0016757">
    <property type="term" value="F:glycosyltransferase activity"/>
    <property type="evidence" value="ECO:0007669"/>
    <property type="project" value="InterPro"/>
</dbReference>
<dbReference type="PANTHER" id="PTHR45947">
    <property type="entry name" value="SULFOQUINOVOSYL TRANSFERASE SQD2"/>
    <property type="match status" value="1"/>
</dbReference>
<dbReference type="Proteomes" id="UP000231464">
    <property type="component" value="Unassembled WGS sequence"/>
</dbReference>
<dbReference type="SUPFAM" id="SSF53756">
    <property type="entry name" value="UDP-Glycosyltransferase/glycogen phosphorylase"/>
    <property type="match status" value="1"/>
</dbReference>
<evidence type="ECO:0008006" key="5">
    <source>
        <dbReference type="Google" id="ProtNLM"/>
    </source>
</evidence>
<dbReference type="InterPro" id="IPR028098">
    <property type="entry name" value="Glyco_trans_4-like_N"/>
</dbReference>
<proteinExistence type="predicted"/>
<evidence type="ECO:0000313" key="3">
    <source>
        <dbReference type="EMBL" id="PIT89617.1"/>
    </source>
</evidence>
<dbReference type="CDD" id="cd03801">
    <property type="entry name" value="GT4_PimA-like"/>
    <property type="match status" value="1"/>
</dbReference>
<gene>
    <name evidence="3" type="ORF">COU23_02915</name>
</gene>
<dbReference type="Pfam" id="PF00534">
    <property type="entry name" value="Glycos_transf_1"/>
    <property type="match status" value="1"/>
</dbReference>
<feature type="domain" description="Glycosyl transferase family 1" evidence="1">
    <location>
        <begin position="243"/>
        <end position="409"/>
    </location>
</feature>
<name>A0A2M6WA34_9BACT</name>
<evidence type="ECO:0000259" key="1">
    <source>
        <dbReference type="Pfam" id="PF00534"/>
    </source>
</evidence>
<dbReference type="AlphaFoldDB" id="A0A2M6WA34"/>
<comment type="caution">
    <text evidence="3">The sequence shown here is derived from an EMBL/GenBank/DDBJ whole genome shotgun (WGS) entry which is preliminary data.</text>
</comment>
<organism evidence="3 4">
    <name type="scientific">Candidatus Kuenenbacteria bacterium CG10_big_fil_rev_8_21_14_0_10_36_11</name>
    <dbReference type="NCBI Taxonomy" id="1974618"/>
    <lineage>
        <taxon>Bacteria</taxon>
        <taxon>Candidatus Kueneniibacteriota</taxon>
    </lineage>
</organism>
<protein>
    <recommendedName>
        <fullName evidence="5">Glycosyltransferase family 1 protein</fullName>
    </recommendedName>
</protein>
<dbReference type="InterPro" id="IPR050194">
    <property type="entry name" value="Glycosyltransferase_grp1"/>
</dbReference>
<evidence type="ECO:0000259" key="2">
    <source>
        <dbReference type="Pfam" id="PF13439"/>
    </source>
</evidence>
<dbReference type="Gene3D" id="3.40.50.2000">
    <property type="entry name" value="Glycogen Phosphorylase B"/>
    <property type="match status" value="2"/>
</dbReference>
<dbReference type="EMBL" id="PFBP01000047">
    <property type="protein sequence ID" value="PIT89617.1"/>
    <property type="molecule type" value="Genomic_DNA"/>
</dbReference>
<accession>A0A2M6WA34</accession>
<dbReference type="Pfam" id="PF13439">
    <property type="entry name" value="Glyco_transf_4"/>
    <property type="match status" value="1"/>
</dbReference>
<dbReference type="InterPro" id="IPR001296">
    <property type="entry name" value="Glyco_trans_1"/>
</dbReference>